<dbReference type="AlphaFoldDB" id="A0A6J6FHM5"/>
<feature type="domain" description="Leucine-binding protein" evidence="2">
    <location>
        <begin position="38"/>
        <end position="375"/>
    </location>
</feature>
<evidence type="ECO:0000259" key="2">
    <source>
        <dbReference type="Pfam" id="PF13458"/>
    </source>
</evidence>
<dbReference type="InterPro" id="IPR028081">
    <property type="entry name" value="Leu-bd"/>
</dbReference>
<protein>
    <submittedName>
        <fullName evidence="4">Unannotated protein</fullName>
    </submittedName>
</protein>
<dbReference type="EMBL" id="CAEZYL010000012">
    <property type="protein sequence ID" value="CAB4718437.1"/>
    <property type="molecule type" value="Genomic_DNA"/>
</dbReference>
<accession>A0A6J6FHM5</accession>
<proteinExistence type="predicted"/>
<dbReference type="EMBL" id="CAEZSC010000008">
    <property type="protein sequence ID" value="CAB4530816.1"/>
    <property type="molecule type" value="Genomic_DNA"/>
</dbReference>
<gene>
    <name evidence="3" type="ORF">UFOPK1380_00268</name>
    <name evidence="4" type="ORF">UFOPK1778_00386</name>
    <name evidence="5" type="ORF">UFOPK1863_00824</name>
    <name evidence="6" type="ORF">UFOPK2689_00368</name>
    <name evidence="7" type="ORF">UFOPK3874_00141</name>
    <name evidence="8" type="ORF">UFOPK4095_00762</name>
</gene>
<dbReference type="EMBL" id="CAFBPI010000042">
    <property type="protein sequence ID" value="CAB5016429.1"/>
    <property type="molecule type" value="Genomic_DNA"/>
</dbReference>
<evidence type="ECO:0000313" key="7">
    <source>
        <dbReference type="EMBL" id="CAB4954405.1"/>
    </source>
</evidence>
<dbReference type="InterPro" id="IPR028082">
    <property type="entry name" value="Peripla_BP_I"/>
</dbReference>
<keyword evidence="1" id="KW-0732">Signal</keyword>
<evidence type="ECO:0000313" key="8">
    <source>
        <dbReference type="EMBL" id="CAB5016429.1"/>
    </source>
</evidence>
<reference evidence="4" key="1">
    <citation type="submission" date="2020-05" db="EMBL/GenBank/DDBJ databases">
        <authorList>
            <person name="Chiriac C."/>
            <person name="Salcher M."/>
            <person name="Ghai R."/>
            <person name="Kavagutti S V."/>
        </authorList>
    </citation>
    <scope>NUCLEOTIDE SEQUENCE</scope>
</reference>
<evidence type="ECO:0000313" key="6">
    <source>
        <dbReference type="EMBL" id="CAB4718437.1"/>
    </source>
</evidence>
<sequence length="381" mass="39446">MKKFSRLSVVALSSAIALSGAGAVVVASPANAAACSGTVAIMAPLTGGVAFIGVQQAEFAKLAVADYNKKNGTSFITKDYDTQLDAAQASTQAPNIVADKTTIGIMGPAGSQEVLATGGLFGANDIAVVSPSATRTNLTAGTYPSFFRSVPNDSQQGPGDADFMVKNLKAKEITVIEEKTAYGTGLATEVMAQLKKLKVKATKYSVNEKNADYAALVTRVSKTSDFVFVTFQDAAKSESVAQELIKQKKKAVVFGSDGSDQPTFKTKGTYVSAFAPDIKGIPSSAAVIAGYKSTYNKTDADITTFGPPAYVAAQVIVEAAGRVCAAGKTADAKSTLAEIFKTKIAKSVLGGPIAFTDKGDVKGGRFYVFQTQADGSRKLVG</sequence>
<dbReference type="Gene3D" id="3.40.50.2300">
    <property type="match status" value="2"/>
</dbReference>
<name>A0A6J6FHM5_9ZZZZ</name>
<dbReference type="CDD" id="cd06342">
    <property type="entry name" value="PBP1_ABC_LIVBP-like"/>
    <property type="match status" value="1"/>
</dbReference>
<evidence type="ECO:0000256" key="1">
    <source>
        <dbReference type="ARBA" id="ARBA00022729"/>
    </source>
</evidence>
<dbReference type="PANTHER" id="PTHR47151:SF2">
    <property type="entry name" value="AMINO ACID BINDING PROTEIN"/>
    <property type="match status" value="1"/>
</dbReference>
<dbReference type="EMBL" id="CAEZUD010000012">
    <property type="protein sequence ID" value="CAB4586494.1"/>
    <property type="molecule type" value="Genomic_DNA"/>
</dbReference>
<evidence type="ECO:0000313" key="5">
    <source>
        <dbReference type="EMBL" id="CAB4617708.1"/>
    </source>
</evidence>
<dbReference type="SUPFAM" id="SSF53822">
    <property type="entry name" value="Periplasmic binding protein-like I"/>
    <property type="match status" value="1"/>
</dbReference>
<organism evidence="4">
    <name type="scientific">freshwater metagenome</name>
    <dbReference type="NCBI Taxonomy" id="449393"/>
    <lineage>
        <taxon>unclassified sequences</taxon>
        <taxon>metagenomes</taxon>
        <taxon>ecological metagenomes</taxon>
    </lineage>
</organism>
<dbReference type="PANTHER" id="PTHR47151">
    <property type="entry name" value="LEU/ILE/VAL-BINDING ABC TRANSPORTER SUBUNIT"/>
    <property type="match status" value="1"/>
</dbReference>
<evidence type="ECO:0000313" key="4">
    <source>
        <dbReference type="EMBL" id="CAB4586494.1"/>
    </source>
</evidence>
<dbReference type="EMBL" id="CAEZUY010000080">
    <property type="protein sequence ID" value="CAB4617708.1"/>
    <property type="molecule type" value="Genomic_DNA"/>
</dbReference>
<evidence type="ECO:0000313" key="3">
    <source>
        <dbReference type="EMBL" id="CAB4530816.1"/>
    </source>
</evidence>
<dbReference type="Pfam" id="PF13458">
    <property type="entry name" value="Peripla_BP_6"/>
    <property type="match status" value="1"/>
</dbReference>
<dbReference type="EMBL" id="CAFBNS010000013">
    <property type="protein sequence ID" value="CAB4954405.1"/>
    <property type="molecule type" value="Genomic_DNA"/>
</dbReference>